<evidence type="ECO:0000313" key="3">
    <source>
        <dbReference type="EMBL" id="MBM3275741.1"/>
    </source>
</evidence>
<name>A0A937X470_9BACT</name>
<feature type="chain" id="PRO_5037620364" description="Metal-binding protein SmbP" evidence="2">
    <location>
        <begin position="30"/>
        <end position="115"/>
    </location>
</feature>
<dbReference type="Proteomes" id="UP000703893">
    <property type="component" value="Unassembled WGS sequence"/>
</dbReference>
<reference evidence="3 4" key="1">
    <citation type="submission" date="2019-03" db="EMBL/GenBank/DDBJ databases">
        <title>Lake Tanganyika Metagenome-Assembled Genomes (MAGs).</title>
        <authorList>
            <person name="Tran P."/>
        </authorList>
    </citation>
    <scope>NUCLEOTIDE SEQUENCE [LARGE SCALE GENOMIC DNA]</scope>
    <source>
        <strain evidence="3">K_DeepCast_65m_m2_236</strain>
    </source>
</reference>
<accession>A0A937X470</accession>
<feature type="signal peptide" evidence="2">
    <location>
        <begin position="1"/>
        <end position="29"/>
    </location>
</feature>
<protein>
    <recommendedName>
        <fullName evidence="5">Metal-binding protein SmbP</fullName>
    </recommendedName>
</protein>
<sequence length="115" mass="11608">MQSSKWVIGSYIAAAAAVGLALGASASLAQGGAQPAAASAAAPKAKAEAPHGHPGERHPALHRALRDLLRAKEALDKAPPTDNIGGHREKAAKLAQQAIDEINAALASSKPKAKK</sequence>
<evidence type="ECO:0000256" key="1">
    <source>
        <dbReference type="SAM" id="MobiDB-lite"/>
    </source>
</evidence>
<feature type="region of interest" description="Disordered" evidence="1">
    <location>
        <begin position="32"/>
        <end position="60"/>
    </location>
</feature>
<keyword evidence="2" id="KW-0732">Signal</keyword>
<dbReference type="AlphaFoldDB" id="A0A937X470"/>
<organism evidence="3 4">
    <name type="scientific">Candidatus Tanganyikabacteria bacterium</name>
    <dbReference type="NCBI Taxonomy" id="2961651"/>
    <lineage>
        <taxon>Bacteria</taxon>
        <taxon>Bacillati</taxon>
        <taxon>Candidatus Sericytochromatia</taxon>
        <taxon>Candidatus Tanganyikabacteria</taxon>
    </lineage>
</organism>
<gene>
    <name evidence="3" type="ORF">FJZ00_11350</name>
</gene>
<evidence type="ECO:0008006" key="5">
    <source>
        <dbReference type="Google" id="ProtNLM"/>
    </source>
</evidence>
<feature type="compositionally biased region" description="Basic and acidic residues" evidence="1">
    <location>
        <begin position="45"/>
        <end position="60"/>
    </location>
</feature>
<dbReference type="EMBL" id="VGJX01000699">
    <property type="protein sequence ID" value="MBM3275741.1"/>
    <property type="molecule type" value="Genomic_DNA"/>
</dbReference>
<evidence type="ECO:0000256" key="2">
    <source>
        <dbReference type="SAM" id="SignalP"/>
    </source>
</evidence>
<feature type="compositionally biased region" description="Low complexity" evidence="1">
    <location>
        <begin position="32"/>
        <end position="44"/>
    </location>
</feature>
<evidence type="ECO:0000313" key="4">
    <source>
        <dbReference type="Proteomes" id="UP000703893"/>
    </source>
</evidence>
<proteinExistence type="predicted"/>
<comment type="caution">
    <text evidence="3">The sequence shown here is derived from an EMBL/GenBank/DDBJ whole genome shotgun (WGS) entry which is preliminary data.</text>
</comment>